<organism evidence="2 3">
    <name type="scientific">Anopheles farauti</name>
    <dbReference type="NCBI Taxonomy" id="69004"/>
    <lineage>
        <taxon>Eukaryota</taxon>
        <taxon>Metazoa</taxon>
        <taxon>Ecdysozoa</taxon>
        <taxon>Arthropoda</taxon>
        <taxon>Hexapoda</taxon>
        <taxon>Insecta</taxon>
        <taxon>Pterygota</taxon>
        <taxon>Neoptera</taxon>
        <taxon>Endopterygota</taxon>
        <taxon>Diptera</taxon>
        <taxon>Nematocera</taxon>
        <taxon>Culicoidea</taxon>
        <taxon>Culicidae</taxon>
        <taxon>Anophelinae</taxon>
        <taxon>Anopheles</taxon>
    </lineage>
</organism>
<reference evidence="2" key="2">
    <citation type="submission" date="2020-05" db="UniProtKB">
        <authorList>
            <consortium name="EnsemblMetazoa"/>
        </authorList>
    </citation>
    <scope>IDENTIFICATION</scope>
    <source>
        <strain evidence="2">FAR1</strain>
    </source>
</reference>
<evidence type="ECO:0000313" key="2">
    <source>
        <dbReference type="EnsemblMetazoa" id="AFAF012127-PA"/>
    </source>
</evidence>
<accession>A0A182QKM1</accession>
<proteinExistence type="predicted"/>
<feature type="transmembrane region" description="Helical" evidence="1">
    <location>
        <begin position="20"/>
        <end position="39"/>
    </location>
</feature>
<dbReference type="Proteomes" id="UP000075886">
    <property type="component" value="Unassembled WGS sequence"/>
</dbReference>
<dbReference type="EnsemblMetazoa" id="AFAF012127-RA">
    <property type="protein sequence ID" value="AFAF012127-PA"/>
    <property type="gene ID" value="AFAF012127"/>
</dbReference>
<dbReference type="AlphaFoldDB" id="A0A182QKM1"/>
<reference evidence="3" key="1">
    <citation type="submission" date="2014-01" db="EMBL/GenBank/DDBJ databases">
        <title>The Genome Sequence of Anopheles farauti FAR1 (V2).</title>
        <authorList>
            <consortium name="The Broad Institute Genomics Platform"/>
            <person name="Neafsey D.E."/>
            <person name="Besansky N."/>
            <person name="Howell P."/>
            <person name="Walton C."/>
            <person name="Young S.K."/>
            <person name="Zeng Q."/>
            <person name="Gargeya S."/>
            <person name="Fitzgerald M."/>
            <person name="Haas B."/>
            <person name="Abouelleil A."/>
            <person name="Allen A.W."/>
            <person name="Alvarado L."/>
            <person name="Arachchi H.M."/>
            <person name="Berlin A.M."/>
            <person name="Chapman S.B."/>
            <person name="Gainer-Dewar J."/>
            <person name="Goldberg J."/>
            <person name="Griggs A."/>
            <person name="Gujja S."/>
            <person name="Hansen M."/>
            <person name="Howarth C."/>
            <person name="Imamovic A."/>
            <person name="Ireland A."/>
            <person name="Larimer J."/>
            <person name="McCowan C."/>
            <person name="Murphy C."/>
            <person name="Pearson M."/>
            <person name="Poon T.W."/>
            <person name="Priest M."/>
            <person name="Roberts A."/>
            <person name="Saif S."/>
            <person name="Shea T."/>
            <person name="Sisk P."/>
            <person name="Sykes S."/>
            <person name="Wortman J."/>
            <person name="Nusbaum C."/>
            <person name="Birren B."/>
        </authorList>
    </citation>
    <scope>NUCLEOTIDE SEQUENCE [LARGE SCALE GENOMIC DNA]</scope>
    <source>
        <strain evidence="3">FAR1</strain>
    </source>
</reference>
<keyword evidence="1" id="KW-0472">Membrane</keyword>
<dbReference type="EMBL" id="AXCN02000844">
    <property type="status" value="NOT_ANNOTATED_CDS"/>
    <property type="molecule type" value="Genomic_DNA"/>
</dbReference>
<name>A0A182QKM1_9DIPT</name>
<evidence type="ECO:0000313" key="3">
    <source>
        <dbReference type="Proteomes" id="UP000075886"/>
    </source>
</evidence>
<keyword evidence="1" id="KW-0812">Transmembrane</keyword>
<sequence>MAMVVRTPDPTGEGSRSSSSSHNLLLVMLLVLLLVLTVNDANTDAQMRRGHRVESEVGGDVGEPVEVDAAGAFRVLLVDQVLQLALVEQLAHRVEDGRDLDRLDKASLLRVKHLECLAHDQHSLLLIILWSGM</sequence>
<dbReference type="VEuPathDB" id="VectorBase:AFAF012127"/>
<evidence type="ECO:0000256" key="1">
    <source>
        <dbReference type="SAM" id="Phobius"/>
    </source>
</evidence>
<keyword evidence="1" id="KW-1133">Transmembrane helix</keyword>
<keyword evidence="3" id="KW-1185">Reference proteome</keyword>
<protein>
    <submittedName>
        <fullName evidence="2">Uncharacterized protein</fullName>
    </submittedName>
</protein>